<dbReference type="InterPro" id="IPR055123">
    <property type="entry name" value="SpnB-like_Rossmann"/>
</dbReference>
<dbReference type="GO" id="GO:0006633">
    <property type="term" value="P:fatty acid biosynthetic process"/>
    <property type="evidence" value="ECO:0007669"/>
    <property type="project" value="TreeGrafter"/>
</dbReference>
<dbReference type="InterPro" id="IPR036291">
    <property type="entry name" value="NAD(P)-bd_dom_sf"/>
</dbReference>
<dbReference type="InterPro" id="IPR020807">
    <property type="entry name" value="PKS_DH"/>
</dbReference>
<evidence type="ECO:0000256" key="1">
    <source>
        <dbReference type="ARBA" id="ARBA00022450"/>
    </source>
</evidence>
<dbReference type="SUPFAM" id="SSF51735">
    <property type="entry name" value="NAD(P)-binding Rossmann-fold domains"/>
    <property type="match status" value="2"/>
</dbReference>
<evidence type="ECO:0000259" key="6">
    <source>
        <dbReference type="PROSITE" id="PS50075"/>
    </source>
</evidence>
<dbReference type="Pfam" id="PF21089">
    <property type="entry name" value="PKS_DH_N"/>
    <property type="match status" value="1"/>
</dbReference>
<dbReference type="GO" id="GO:0031177">
    <property type="term" value="F:phosphopantetheine binding"/>
    <property type="evidence" value="ECO:0007669"/>
    <property type="project" value="InterPro"/>
</dbReference>
<dbReference type="SMART" id="SM00826">
    <property type="entry name" value="PKS_DH"/>
    <property type="match status" value="1"/>
</dbReference>
<keyword evidence="4" id="KW-0511">Multifunctional enzyme</keyword>
<organism evidence="8 9">
    <name type="scientific">Streptomyces mimosae</name>
    <dbReference type="NCBI Taxonomy" id="2586635"/>
    <lineage>
        <taxon>Bacteria</taxon>
        <taxon>Bacillati</taxon>
        <taxon>Actinomycetota</taxon>
        <taxon>Actinomycetes</taxon>
        <taxon>Kitasatosporales</taxon>
        <taxon>Streptomycetaceae</taxon>
        <taxon>Streptomyces</taxon>
    </lineage>
</organism>
<dbReference type="Pfam" id="PF08659">
    <property type="entry name" value="KR"/>
    <property type="match status" value="1"/>
</dbReference>
<keyword evidence="1" id="KW-0596">Phosphopantetheine</keyword>
<dbReference type="Gene3D" id="3.40.50.720">
    <property type="entry name" value="NAD(P)-binding Rossmann-like Domain"/>
    <property type="match status" value="1"/>
</dbReference>
<dbReference type="InterPro" id="IPR049552">
    <property type="entry name" value="PKS_DH_N"/>
</dbReference>
<evidence type="ECO:0000256" key="2">
    <source>
        <dbReference type="ARBA" id="ARBA00022553"/>
    </source>
</evidence>
<evidence type="ECO:0000259" key="7">
    <source>
        <dbReference type="PROSITE" id="PS52019"/>
    </source>
</evidence>
<protein>
    <submittedName>
        <fullName evidence="8">SDR family NAD(P)-dependent oxidoreductase</fullName>
    </submittedName>
</protein>
<evidence type="ECO:0000256" key="4">
    <source>
        <dbReference type="ARBA" id="ARBA00023268"/>
    </source>
</evidence>
<feature type="domain" description="Carrier" evidence="6">
    <location>
        <begin position="717"/>
        <end position="792"/>
    </location>
</feature>
<dbReference type="GO" id="GO:0004312">
    <property type="term" value="F:fatty acid synthase activity"/>
    <property type="evidence" value="ECO:0007669"/>
    <property type="project" value="TreeGrafter"/>
</dbReference>
<reference evidence="8" key="1">
    <citation type="submission" date="2019-10" db="EMBL/GenBank/DDBJ databases">
        <title>Nonomuraea sp. nov., isolated from Phyllanthus amarus.</title>
        <authorList>
            <person name="Klykleung N."/>
            <person name="Tanasupawat S."/>
        </authorList>
    </citation>
    <scope>NUCLEOTIDE SEQUENCE [LARGE SCALE GENOMIC DNA]</scope>
    <source>
        <strain evidence="8">3MP-10</strain>
    </source>
</reference>
<dbReference type="AlphaFoldDB" id="A0A5N5ZSW7"/>
<dbReference type="InterPro" id="IPR013968">
    <property type="entry name" value="PKS_KR"/>
</dbReference>
<dbReference type="FunFam" id="1.10.1200.10:FF:000007">
    <property type="entry name" value="Probable polyketide synthase pks17"/>
    <property type="match status" value="1"/>
</dbReference>
<keyword evidence="9" id="KW-1185">Reference proteome</keyword>
<dbReference type="GO" id="GO:0017000">
    <property type="term" value="P:antibiotic biosynthetic process"/>
    <property type="evidence" value="ECO:0007669"/>
    <property type="project" value="UniProtKB-ARBA"/>
</dbReference>
<dbReference type="Pfam" id="PF00550">
    <property type="entry name" value="PP-binding"/>
    <property type="match status" value="1"/>
</dbReference>
<proteinExistence type="predicted"/>
<feature type="region of interest" description="N-terminal hotdog fold" evidence="5">
    <location>
        <begin position="1"/>
        <end position="88"/>
    </location>
</feature>
<dbReference type="InterPro" id="IPR006162">
    <property type="entry name" value="Ppantetheine_attach_site"/>
</dbReference>
<dbReference type="InterPro" id="IPR049551">
    <property type="entry name" value="PKS_DH_C"/>
</dbReference>
<accession>A0A5N5ZSW7</accession>
<name>A0A5N5ZSW7_9ACTN</name>
<dbReference type="SMART" id="SM01294">
    <property type="entry name" value="PKS_PP_betabranch"/>
    <property type="match status" value="1"/>
</dbReference>
<dbReference type="Gene3D" id="3.10.129.110">
    <property type="entry name" value="Polyketide synthase dehydratase"/>
    <property type="match status" value="1"/>
</dbReference>
<dbReference type="OrthoDB" id="9778690at2"/>
<dbReference type="InterPro" id="IPR036736">
    <property type="entry name" value="ACP-like_sf"/>
</dbReference>
<dbReference type="InterPro" id="IPR049900">
    <property type="entry name" value="PKS_mFAS_DH"/>
</dbReference>
<dbReference type="InterPro" id="IPR057326">
    <property type="entry name" value="KR_dom"/>
</dbReference>
<dbReference type="PANTHER" id="PTHR43775">
    <property type="entry name" value="FATTY ACID SYNTHASE"/>
    <property type="match status" value="1"/>
</dbReference>
<dbReference type="FunFam" id="3.40.50.720:FF:000381">
    <property type="entry name" value="Probable polyketide synthase pks17"/>
    <property type="match status" value="1"/>
</dbReference>
<feature type="non-terminal residue" evidence="8">
    <location>
        <position position="1"/>
    </location>
</feature>
<dbReference type="Proteomes" id="UP000314251">
    <property type="component" value="Unassembled WGS sequence"/>
</dbReference>
<dbReference type="SUPFAM" id="SSF47336">
    <property type="entry name" value="ACP-like"/>
    <property type="match status" value="1"/>
</dbReference>
<sequence length="875" mass="92100">TPLLPGTAYLDLTLNAAHHTTTHPHIDDLTIQTPLTLTTPTHLHLAVAAPDEDGRRPVSIHAKPTGADPEDPWTLHASGFLAEEQEATPAEELTAWPPPGAEPLDVTDLYGGLADAGFGYGPAFQGLTAAWRDGDDLYAEVALPEDVDPEGYAVHPALLDAALHVLALRPSEVPRLPFAWSGARLWGVAGGSARVKATPTGEETVALTLADPSGKPLLTVAELRLRAVPAEVLGAGGAEQRSLFGIEWAELPLPAEAEKRGQETRYAVLGTGHPGISRVLGSGDGFADLAAIAEAGVPDVVVLPVHAGPLAGPEAPDAVRAALNPALAELQRWLADERFAASRLVVLTSGAVSLTDEEPVLDLAGAAVWGLVRSAQAENPGRITLFDLGRDAASRPVVPAVLTLEEPQLALREGVAHVPRVRRAETPPAAEESVASAGTWLVTGGTGVLGGLFARHLVAEHGVRRVLLVGRRGERAEGARELAEELTEAGASVTVAACDTADREALAELLATVPDAHPLTGVVHAAGVLDDGIVPSLTQERLDRVLRPKVDAAWNLHELTRDLDLSAFVLFSSAAGVIGGAGQAGYAAANAFLDGLAASRRASGLVGTSLAWGFWEQSSAMTAHLSERDVARMSRGGVAPLPTDEGLALFDTALRSGKALLLPMRLEMPVLRRHAASDALPALFRELVRVPQRRGTATPEVRLEDRLRSVPPEEQRDLVLDFVRSTAAAVLGHAHADRIGADQAFKELGFDSLTAVELRNRLNAATGLRLPATLVFDHPSPGALAEHVLQAVAPAGPGDEALAELARLEAAFERMPAEQPERQLITQRLRGLLDRWSDAGPQAPASDVENTIQTASTSDILAFIDNELGRSSDQR</sequence>
<feature type="domain" description="PKS/mFAS DH" evidence="7">
    <location>
        <begin position="1"/>
        <end position="257"/>
    </location>
</feature>
<dbReference type="Pfam" id="PF22953">
    <property type="entry name" value="SpnB_Rossmann"/>
    <property type="match status" value="1"/>
</dbReference>
<gene>
    <name evidence="8" type="ORF">FH607_028280</name>
</gene>
<comment type="caution">
    <text evidence="5">Lacks conserved residue(s) required for the propagation of feature annotation.</text>
</comment>
<dbReference type="EMBL" id="VDLY02000024">
    <property type="protein sequence ID" value="KAB8159587.1"/>
    <property type="molecule type" value="Genomic_DNA"/>
</dbReference>
<dbReference type="SMART" id="SM00822">
    <property type="entry name" value="PKS_KR"/>
    <property type="match status" value="1"/>
</dbReference>
<dbReference type="Gene3D" id="1.10.1200.10">
    <property type="entry name" value="ACP-like"/>
    <property type="match status" value="1"/>
</dbReference>
<dbReference type="InterPro" id="IPR050091">
    <property type="entry name" value="PKS_NRPS_Biosynth_Enz"/>
</dbReference>
<dbReference type="RefSeq" id="WP_139674716.1">
    <property type="nucleotide sequence ID" value="NZ_VDLY02000024.1"/>
</dbReference>
<dbReference type="InterPro" id="IPR042104">
    <property type="entry name" value="PKS_dehydratase_sf"/>
</dbReference>
<dbReference type="SMART" id="SM00823">
    <property type="entry name" value="PKS_PP"/>
    <property type="match status" value="1"/>
</dbReference>
<dbReference type="InterPro" id="IPR020806">
    <property type="entry name" value="PKS_PP-bd"/>
</dbReference>
<keyword evidence="2" id="KW-0597">Phosphoprotein</keyword>
<dbReference type="CDD" id="cd08956">
    <property type="entry name" value="KR_3_FAS_SDR_x"/>
    <property type="match status" value="1"/>
</dbReference>
<keyword evidence="3" id="KW-0808">Transferase</keyword>
<evidence type="ECO:0000313" key="9">
    <source>
        <dbReference type="Proteomes" id="UP000314251"/>
    </source>
</evidence>
<dbReference type="InterPro" id="IPR009081">
    <property type="entry name" value="PP-bd_ACP"/>
</dbReference>
<dbReference type="PANTHER" id="PTHR43775:SF51">
    <property type="entry name" value="INACTIVE PHENOLPHTHIOCEROL SYNTHESIS POLYKETIDE SYNTHASE TYPE I PKS1-RELATED"/>
    <property type="match status" value="1"/>
</dbReference>
<dbReference type="Pfam" id="PF14765">
    <property type="entry name" value="PS-DH"/>
    <property type="match status" value="1"/>
</dbReference>
<comment type="caution">
    <text evidence="8">The sequence shown here is derived from an EMBL/GenBank/DDBJ whole genome shotgun (WGS) entry which is preliminary data.</text>
</comment>
<feature type="region of interest" description="C-terminal hotdog fold" evidence="5">
    <location>
        <begin position="101"/>
        <end position="257"/>
    </location>
</feature>
<evidence type="ECO:0000256" key="3">
    <source>
        <dbReference type="ARBA" id="ARBA00022679"/>
    </source>
</evidence>
<dbReference type="PROSITE" id="PS52019">
    <property type="entry name" value="PKS_MFAS_DH"/>
    <property type="match status" value="1"/>
</dbReference>
<evidence type="ECO:0000313" key="8">
    <source>
        <dbReference type="EMBL" id="KAB8159587.1"/>
    </source>
</evidence>
<evidence type="ECO:0000256" key="5">
    <source>
        <dbReference type="PROSITE-ProRule" id="PRU01363"/>
    </source>
</evidence>
<dbReference type="PROSITE" id="PS50075">
    <property type="entry name" value="CARRIER"/>
    <property type="match status" value="1"/>
</dbReference>
<dbReference type="PROSITE" id="PS00012">
    <property type="entry name" value="PHOSPHOPANTETHEINE"/>
    <property type="match status" value="1"/>
</dbReference>